<dbReference type="EMBL" id="FUZQ01000001">
    <property type="protein sequence ID" value="SKC41497.1"/>
    <property type="molecule type" value="Genomic_DNA"/>
</dbReference>
<sequence length="389" mass="43296">MAIITRKAQGGANQNSAPHATLASEQFPELNATLYESDPATYLRFRLHTLVTMHNQDDESTESTPWAYGLLESGHSYTFSREEREQAIALESTMLVHHASESLLRLFIAHSEKSDCPWLKVAKLDFREVKSKAAEYAKATHVWRPAQIEEVFLGGSDLGTSGVAMSEDEWAQSVDALKELVRRTSERILEQASLYNAAKHGLVGVPGEVAKWSMSSEGGPSLDVAEGRGVTYLLREYPSKAWAAQTDIVDIESDFLIVQLVAIAVHNLWTAARRRYIARKGHLYSLHPQLVDEAFLVGVAGKRNVARGMRVALHRKADRTAPWGKGLEPARYRLNMVRVDKDVAKQLSSNDDRYQVEARELPLRPADTSPFTGGNRTLFPFTPGWASVV</sequence>
<accession>A0A1T5IQP1</accession>
<dbReference type="Proteomes" id="UP000189777">
    <property type="component" value="Unassembled WGS sequence"/>
</dbReference>
<proteinExistence type="predicted"/>
<organism evidence="1 2">
    <name type="scientific">Krasilnikoviella flava</name>
    <dbReference type="NCBI Taxonomy" id="526729"/>
    <lineage>
        <taxon>Bacteria</taxon>
        <taxon>Bacillati</taxon>
        <taxon>Actinomycetota</taxon>
        <taxon>Actinomycetes</taxon>
        <taxon>Micrococcales</taxon>
        <taxon>Promicromonosporaceae</taxon>
        <taxon>Krasilnikoviella</taxon>
    </lineage>
</organism>
<reference evidence="1 2" key="1">
    <citation type="submission" date="2017-02" db="EMBL/GenBank/DDBJ databases">
        <authorList>
            <person name="Peterson S.W."/>
        </authorList>
    </citation>
    <scope>NUCLEOTIDE SEQUENCE [LARGE SCALE GENOMIC DNA]</scope>
    <source>
        <strain evidence="1 2">DSM 21481</strain>
    </source>
</reference>
<name>A0A1T5IQP1_9MICO</name>
<protein>
    <submittedName>
        <fullName evidence="1">Uncharacterized protein</fullName>
    </submittedName>
</protein>
<dbReference type="AlphaFoldDB" id="A0A1T5IQP1"/>
<evidence type="ECO:0000313" key="2">
    <source>
        <dbReference type="Proteomes" id="UP000189777"/>
    </source>
</evidence>
<gene>
    <name evidence="1" type="ORF">SAMN04324258_0817</name>
</gene>
<keyword evidence="2" id="KW-1185">Reference proteome</keyword>
<evidence type="ECO:0000313" key="1">
    <source>
        <dbReference type="EMBL" id="SKC41497.1"/>
    </source>
</evidence>